<dbReference type="InterPro" id="IPR051728">
    <property type="entry name" value="RING-FYVE_E3_ubiquitin-ligase"/>
</dbReference>
<dbReference type="GO" id="GO:0005886">
    <property type="term" value="C:plasma membrane"/>
    <property type="evidence" value="ECO:0007669"/>
    <property type="project" value="TreeGrafter"/>
</dbReference>
<evidence type="ECO:0000313" key="6">
    <source>
        <dbReference type="WBParaSite" id="maker-uti_cns_0000873-snap-gene-1.4-mRNA-1"/>
    </source>
</evidence>
<dbReference type="Proteomes" id="UP000095280">
    <property type="component" value="Unplaced"/>
</dbReference>
<evidence type="ECO:0000313" key="5">
    <source>
        <dbReference type="Proteomes" id="UP000095280"/>
    </source>
</evidence>
<dbReference type="PROSITE" id="PS50089">
    <property type="entry name" value="ZF_RING_2"/>
    <property type="match status" value="1"/>
</dbReference>
<dbReference type="SUPFAM" id="SSF57850">
    <property type="entry name" value="RING/U-box"/>
    <property type="match status" value="1"/>
</dbReference>
<dbReference type="InterPro" id="IPR013083">
    <property type="entry name" value="Znf_RING/FYVE/PHD"/>
</dbReference>
<dbReference type="Pfam" id="PF22968">
    <property type="entry name" value="RNF34L-like_3rd"/>
    <property type="match status" value="1"/>
</dbReference>
<dbReference type="Gene3D" id="3.30.40.10">
    <property type="entry name" value="Zinc/RING finger domain, C3HC4 (zinc finger)"/>
    <property type="match status" value="1"/>
</dbReference>
<dbReference type="PANTHER" id="PTHR14879">
    <property type="entry name" value="CASPASE REGULATOR, RING FINGER DOMAIN-CONTAINING"/>
    <property type="match status" value="1"/>
</dbReference>
<dbReference type="PANTHER" id="PTHR14879:SF15">
    <property type="entry name" value="E3 UBIQUITIN-PROTEIN LIGASE RIFIFYLIN-LIKE PROTEIN"/>
    <property type="match status" value="1"/>
</dbReference>
<evidence type="ECO:0000259" key="4">
    <source>
        <dbReference type="PROSITE" id="PS50089"/>
    </source>
</evidence>
<dbReference type="InterPro" id="IPR055111">
    <property type="entry name" value="RNF34_RFFL_HeH"/>
</dbReference>
<keyword evidence="2" id="KW-0862">Zinc</keyword>
<dbReference type="GO" id="GO:0043161">
    <property type="term" value="P:proteasome-mediated ubiquitin-dependent protein catabolic process"/>
    <property type="evidence" value="ECO:0007669"/>
    <property type="project" value="TreeGrafter"/>
</dbReference>
<reference evidence="6" key="1">
    <citation type="submission" date="2016-11" db="UniProtKB">
        <authorList>
            <consortium name="WormBaseParasite"/>
        </authorList>
    </citation>
    <scope>IDENTIFICATION</scope>
</reference>
<sequence>NCLQGNAAALNQQQQRHCTDCQRTFARFGPRRRRLCCLCSCNFCASCLAIVARAGRVQLGTKRPLLAAQPSLLPLSSQSFWSVLACRRCQILSNPNFTFADLVSLGAANLRWFLQFVQVDYGDDDIQGDRRQDGDAETSRLANIIIEHFGPNSDAATQAVQIQQSQAKQRQPPNELVTSLSQIDSQSQLDGLSIKEVKHLLAKNRVDYRGCIERSELLDRLRRLWLEHSASRLAVEHDSVHNDDLCKICMDATVDCVLLECGHMVACVACGKRCAECPVCRQNVVRVVRTFKS</sequence>
<dbReference type="Gene3D" id="1.10.720.140">
    <property type="match status" value="1"/>
</dbReference>
<organism evidence="5 6">
    <name type="scientific">Macrostomum lignano</name>
    <dbReference type="NCBI Taxonomy" id="282301"/>
    <lineage>
        <taxon>Eukaryota</taxon>
        <taxon>Metazoa</taxon>
        <taxon>Spiralia</taxon>
        <taxon>Lophotrochozoa</taxon>
        <taxon>Platyhelminthes</taxon>
        <taxon>Rhabditophora</taxon>
        <taxon>Macrostomorpha</taxon>
        <taxon>Macrostomida</taxon>
        <taxon>Macrostomidae</taxon>
        <taxon>Macrostomum</taxon>
    </lineage>
</organism>
<accession>A0A1I8G4J0</accession>
<dbReference type="GO" id="GO:0005737">
    <property type="term" value="C:cytoplasm"/>
    <property type="evidence" value="ECO:0007669"/>
    <property type="project" value="TreeGrafter"/>
</dbReference>
<dbReference type="InterPro" id="IPR001841">
    <property type="entry name" value="Znf_RING"/>
</dbReference>
<protein>
    <submittedName>
        <fullName evidence="6">RING-type domain-containing protein</fullName>
    </submittedName>
</protein>
<feature type="domain" description="RING-type" evidence="4">
    <location>
        <begin position="246"/>
        <end position="281"/>
    </location>
</feature>
<evidence type="ECO:0000256" key="3">
    <source>
        <dbReference type="PROSITE-ProRule" id="PRU00175"/>
    </source>
</evidence>
<evidence type="ECO:0000256" key="2">
    <source>
        <dbReference type="ARBA" id="ARBA00022833"/>
    </source>
</evidence>
<dbReference type="GO" id="GO:0061630">
    <property type="term" value="F:ubiquitin protein ligase activity"/>
    <property type="evidence" value="ECO:0007669"/>
    <property type="project" value="TreeGrafter"/>
</dbReference>
<dbReference type="GO" id="GO:1902042">
    <property type="term" value="P:negative regulation of extrinsic apoptotic signaling pathway via death domain receptors"/>
    <property type="evidence" value="ECO:0007669"/>
    <property type="project" value="TreeGrafter"/>
</dbReference>
<dbReference type="CDD" id="cd16500">
    <property type="entry name" value="RING-HC_CARP"/>
    <property type="match status" value="1"/>
</dbReference>
<evidence type="ECO:0000256" key="1">
    <source>
        <dbReference type="ARBA" id="ARBA00022771"/>
    </source>
</evidence>
<proteinExistence type="predicted"/>
<keyword evidence="5" id="KW-1185">Reference proteome</keyword>
<dbReference type="GO" id="GO:0070936">
    <property type="term" value="P:protein K48-linked ubiquitination"/>
    <property type="evidence" value="ECO:0007669"/>
    <property type="project" value="TreeGrafter"/>
</dbReference>
<dbReference type="WBParaSite" id="maker-uti_cns_0000873-snap-gene-1.4-mRNA-1">
    <property type="protein sequence ID" value="maker-uti_cns_0000873-snap-gene-1.4-mRNA-1"/>
    <property type="gene ID" value="maker-uti_cns_0000873-snap-gene-1.4"/>
</dbReference>
<keyword evidence="1 3" id="KW-0863">Zinc-finger</keyword>
<name>A0A1I8G4J0_9PLAT</name>
<dbReference type="AlphaFoldDB" id="A0A1I8G4J0"/>
<dbReference type="Pfam" id="PF13920">
    <property type="entry name" value="zf-C3HC4_3"/>
    <property type="match status" value="1"/>
</dbReference>
<dbReference type="GO" id="GO:0008270">
    <property type="term" value="F:zinc ion binding"/>
    <property type="evidence" value="ECO:0007669"/>
    <property type="project" value="UniProtKB-KW"/>
</dbReference>
<dbReference type="FunFam" id="3.30.40.10:FF:000110">
    <property type="entry name" value="E3 ubiquitin-protein ligase RNF34 isoform X1"/>
    <property type="match status" value="1"/>
</dbReference>
<keyword evidence="1 3" id="KW-0479">Metal-binding</keyword>